<dbReference type="CDD" id="cd11060">
    <property type="entry name" value="CYP57A1-like"/>
    <property type="match status" value="1"/>
</dbReference>
<evidence type="ECO:0000256" key="3">
    <source>
        <dbReference type="ARBA" id="ARBA00022617"/>
    </source>
</evidence>
<dbReference type="AlphaFoldDB" id="A0A423WHT1"/>
<keyword evidence="3 8" id="KW-0349">Heme</keyword>
<evidence type="ECO:0000256" key="8">
    <source>
        <dbReference type="PIRSR" id="PIRSR602401-1"/>
    </source>
</evidence>
<protein>
    <recommendedName>
        <fullName evidence="12">Cytochrome P450</fullName>
    </recommendedName>
</protein>
<dbReference type="GO" id="GO:0020037">
    <property type="term" value="F:heme binding"/>
    <property type="evidence" value="ECO:0007669"/>
    <property type="project" value="InterPro"/>
</dbReference>
<keyword evidence="5" id="KW-0560">Oxidoreductase</keyword>
<reference evidence="10 11" key="1">
    <citation type="submission" date="2015-09" db="EMBL/GenBank/DDBJ databases">
        <title>Host preference determinants of Valsa canker pathogens revealed by comparative genomics.</title>
        <authorList>
            <person name="Yin Z."/>
            <person name="Huang L."/>
        </authorList>
    </citation>
    <scope>NUCLEOTIDE SEQUENCE [LARGE SCALE GENOMIC DNA]</scope>
    <source>
        <strain evidence="10 11">YSFL</strain>
    </source>
</reference>
<keyword evidence="9" id="KW-0812">Transmembrane</keyword>
<keyword evidence="7" id="KW-0503">Monooxygenase</keyword>
<feature type="transmembrane region" description="Helical" evidence="9">
    <location>
        <begin position="12"/>
        <end position="32"/>
    </location>
</feature>
<evidence type="ECO:0000256" key="4">
    <source>
        <dbReference type="ARBA" id="ARBA00022723"/>
    </source>
</evidence>
<evidence type="ECO:0000313" key="10">
    <source>
        <dbReference type="EMBL" id="ROW02925.1"/>
    </source>
</evidence>
<accession>A0A423WHT1</accession>
<dbReference type="GO" id="GO:0004497">
    <property type="term" value="F:monooxygenase activity"/>
    <property type="evidence" value="ECO:0007669"/>
    <property type="project" value="UniProtKB-KW"/>
</dbReference>
<evidence type="ECO:0000256" key="5">
    <source>
        <dbReference type="ARBA" id="ARBA00023002"/>
    </source>
</evidence>
<dbReference type="InterPro" id="IPR002401">
    <property type="entry name" value="Cyt_P450_E_grp-I"/>
</dbReference>
<sequence>MGLVTWMQAHTVATAAAVFFTYYVASTAYAWYRLRKVPGPFLAGLSYLWTLSVAASGKDAWIYDELAKKYGHLIRVGPGLILTDDPNVLRRISGVRSTYAKDAFYRASLKHPDHDTMFSMVDITEHDKRKALLADSYGKNVALGMEPTVDNLINTLIQYLRDKCAKGPEATSVVNFALVVNYFTMDVITRIAFGEELGFLRSDTDVHNLLAAVRAALRTVNVPLSIPWVRDITTSRWFLNYFGPRPTDKTGIGLVIGVAEKAVRKRYEPGAPDEKDLLSAFVRHGFEPGPAISELLFVMLAGSDTTAAAVRCTMLHLMTTPRVYQQLKSVVQQAVKEGVSSPIKQEEAKKIAYLQAVIYEGLRMRPPAPLMFPKVVPPQGDEIDGKFIPGGTAVGWNLMPMMRDARHWGRDPEIFRPERFMDADDKTRVSMERLVEMIFGYGRFGCAGKPLAQMQLHKVYFELFRHFDFQLVNPAEPWKSEVWTVWIESDFMVQVTESCPS</sequence>
<comment type="caution">
    <text evidence="10">The sequence shown here is derived from an EMBL/GenBank/DDBJ whole genome shotgun (WGS) entry which is preliminary data.</text>
</comment>
<dbReference type="STRING" id="252740.A0A423WHT1"/>
<dbReference type="GO" id="GO:0016705">
    <property type="term" value="F:oxidoreductase activity, acting on paired donors, with incorporation or reduction of molecular oxygen"/>
    <property type="evidence" value="ECO:0007669"/>
    <property type="project" value="InterPro"/>
</dbReference>
<proteinExistence type="inferred from homology"/>
<keyword evidence="9" id="KW-0472">Membrane</keyword>
<evidence type="ECO:0008006" key="12">
    <source>
        <dbReference type="Google" id="ProtNLM"/>
    </source>
</evidence>
<dbReference type="PRINTS" id="PR00385">
    <property type="entry name" value="P450"/>
</dbReference>
<comment type="cofactor">
    <cofactor evidence="1 8">
        <name>heme</name>
        <dbReference type="ChEBI" id="CHEBI:30413"/>
    </cofactor>
</comment>
<dbReference type="OrthoDB" id="3934656at2759"/>
<keyword evidence="11" id="KW-1185">Reference proteome</keyword>
<dbReference type="SUPFAM" id="SSF48264">
    <property type="entry name" value="Cytochrome P450"/>
    <property type="match status" value="1"/>
</dbReference>
<name>A0A423WHT1_CYTCH</name>
<comment type="similarity">
    <text evidence="2">Belongs to the cytochrome P450 family.</text>
</comment>
<evidence type="ECO:0000256" key="1">
    <source>
        <dbReference type="ARBA" id="ARBA00001971"/>
    </source>
</evidence>
<gene>
    <name evidence="10" type="ORF">VSDG_01713</name>
</gene>
<dbReference type="GO" id="GO:0005506">
    <property type="term" value="F:iron ion binding"/>
    <property type="evidence" value="ECO:0007669"/>
    <property type="project" value="InterPro"/>
</dbReference>
<dbReference type="Pfam" id="PF00067">
    <property type="entry name" value="p450"/>
    <property type="match status" value="1"/>
</dbReference>
<dbReference type="InterPro" id="IPR050121">
    <property type="entry name" value="Cytochrome_P450_monoxygenase"/>
</dbReference>
<dbReference type="InterPro" id="IPR036396">
    <property type="entry name" value="Cyt_P450_sf"/>
</dbReference>
<organism evidence="10 11">
    <name type="scientific">Cytospora chrysosperma</name>
    <name type="common">Cytospora canker fungus</name>
    <name type="synonym">Sphaeria chrysosperma</name>
    <dbReference type="NCBI Taxonomy" id="252740"/>
    <lineage>
        <taxon>Eukaryota</taxon>
        <taxon>Fungi</taxon>
        <taxon>Dikarya</taxon>
        <taxon>Ascomycota</taxon>
        <taxon>Pezizomycotina</taxon>
        <taxon>Sordariomycetes</taxon>
        <taxon>Sordariomycetidae</taxon>
        <taxon>Diaporthales</taxon>
        <taxon>Cytosporaceae</taxon>
        <taxon>Cytospora</taxon>
    </lineage>
</organism>
<dbReference type="Gene3D" id="1.10.630.10">
    <property type="entry name" value="Cytochrome P450"/>
    <property type="match status" value="1"/>
</dbReference>
<feature type="binding site" description="axial binding residue" evidence="8">
    <location>
        <position position="446"/>
    </location>
    <ligand>
        <name>heme</name>
        <dbReference type="ChEBI" id="CHEBI:30413"/>
    </ligand>
    <ligandPart>
        <name>Fe</name>
        <dbReference type="ChEBI" id="CHEBI:18248"/>
    </ligandPart>
</feature>
<dbReference type="PANTHER" id="PTHR24305">
    <property type="entry name" value="CYTOCHROME P450"/>
    <property type="match status" value="1"/>
</dbReference>
<dbReference type="PANTHER" id="PTHR24305:SF77">
    <property type="entry name" value="CYTOCHROME P450 MONOOXYGENASE"/>
    <property type="match status" value="1"/>
</dbReference>
<keyword evidence="4 8" id="KW-0479">Metal-binding</keyword>
<keyword evidence="6 8" id="KW-0408">Iron</keyword>
<dbReference type="EMBL" id="LJZO01000004">
    <property type="protein sequence ID" value="ROW02925.1"/>
    <property type="molecule type" value="Genomic_DNA"/>
</dbReference>
<evidence type="ECO:0000256" key="7">
    <source>
        <dbReference type="ARBA" id="ARBA00023033"/>
    </source>
</evidence>
<evidence type="ECO:0000313" key="11">
    <source>
        <dbReference type="Proteomes" id="UP000284375"/>
    </source>
</evidence>
<keyword evidence="9" id="KW-1133">Transmembrane helix</keyword>
<evidence type="ECO:0000256" key="9">
    <source>
        <dbReference type="SAM" id="Phobius"/>
    </source>
</evidence>
<evidence type="ECO:0000256" key="2">
    <source>
        <dbReference type="ARBA" id="ARBA00010617"/>
    </source>
</evidence>
<dbReference type="InterPro" id="IPR001128">
    <property type="entry name" value="Cyt_P450"/>
</dbReference>
<dbReference type="PRINTS" id="PR00463">
    <property type="entry name" value="EP450I"/>
</dbReference>
<evidence type="ECO:0000256" key="6">
    <source>
        <dbReference type="ARBA" id="ARBA00023004"/>
    </source>
</evidence>
<dbReference type="Proteomes" id="UP000284375">
    <property type="component" value="Unassembled WGS sequence"/>
</dbReference>